<sequence length="159" mass="16631">MTQFPRARTGEEMGAGILTKTTSPRSSRAAPARAVNQSNVGPSPARATPPAASLLPAPAPSPPALGPARYNYSPLIRPGPGKRLPRGGQAFGFRLRQPLPTAPLAELLGHQPGLSPPASQGFRVTSEPPFPPRLAVSPPQKCHTRFLPPMNTGSPPALF</sequence>
<feature type="compositionally biased region" description="Low complexity" evidence="1">
    <location>
        <begin position="74"/>
        <end position="88"/>
    </location>
</feature>
<dbReference type="EMBL" id="OX459939">
    <property type="protein sequence ID" value="CAI9170067.1"/>
    <property type="molecule type" value="Genomic_DNA"/>
</dbReference>
<reference evidence="2" key="1">
    <citation type="submission" date="2023-04" db="EMBL/GenBank/DDBJ databases">
        <authorList>
            <consortium name="ELIXIR-Norway"/>
        </authorList>
    </citation>
    <scope>NUCLEOTIDE SEQUENCE [LARGE SCALE GENOMIC DNA]</scope>
</reference>
<protein>
    <submittedName>
        <fullName evidence="2">Uncharacterized protein</fullName>
    </submittedName>
</protein>
<evidence type="ECO:0000313" key="3">
    <source>
        <dbReference type="Proteomes" id="UP001176941"/>
    </source>
</evidence>
<keyword evidence="3" id="KW-1185">Reference proteome</keyword>
<evidence type="ECO:0000256" key="1">
    <source>
        <dbReference type="SAM" id="MobiDB-lite"/>
    </source>
</evidence>
<gene>
    <name evidence="2" type="ORF">MRATA1EN1_LOCUS19029</name>
</gene>
<proteinExistence type="predicted"/>
<feature type="compositionally biased region" description="Low complexity" evidence="1">
    <location>
        <begin position="42"/>
        <end position="56"/>
    </location>
</feature>
<evidence type="ECO:0000313" key="2">
    <source>
        <dbReference type="EMBL" id="CAI9170067.1"/>
    </source>
</evidence>
<accession>A0ABN8ZBA0</accession>
<feature type="region of interest" description="Disordered" evidence="1">
    <location>
        <begin position="1"/>
        <end position="89"/>
    </location>
</feature>
<dbReference type="Proteomes" id="UP001176941">
    <property type="component" value="Chromosome 3"/>
</dbReference>
<feature type="compositionally biased region" description="Low complexity" evidence="1">
    <location>
        <begin position="23"/>
        <end position="34"/>
    </location>
</feature>
<name>A0ABN8ZBA0_RANTA</name>
<feature type="region of interest" description="Disordered" evidence="1">
    <location>
        <begin position="102"/>
        <end position="159"/>
    </location>
</feature>
<organism evidence="2 3">
    <name type="scientific">Rangifer tarandus platyrhynchus</name>
    <name type="common">Svalbard reindeer</name>
    <dbReference type="NCBI Taxonomy" id="3082113"/>
    <lineage>
        <taxon>Eukaryota</taxon>
        <taxon>Metazoa</taxon>
        <taxon>Chordata</taxon>
        <taxon>Craniata</taxon>
        <taxon>Vertebrata</taxon>
        <taxon>Euteleostomi</taxon>
        <taxon>Mammalia</taxon>
        <taxon>Eutheria</taxon>
        <taxon>Laurasiatheria</taxon>
        <taxon>Artiodactyla</taxon>
        <taxon>Ruminantia</taxon>
        <taxon>Pecora</taxon>
        <taxon>Cervidae</taxon>
        <taxon>Odocoileinae</taxon>
        <taxon>Rangifer</taxon>
    </lineage>
</organism>